<gene>
    <name evidence="1" type="ORF">ERS008529_04665</name>
    <name evidence="2" type="ORF">ERS137968_04907</name>
</gene>
<dbReference type="EMBL" id="CWJL01000104">
    <property type="protein sequence ID" value="CRY69751.1"/>
    <property type="molecule type" value="Genomic_DNA"/>
</dbReference>
<sequence>MTIRKENYAEIIAGCLSAFDCAKRGEEHERLNKMIIRTIGRITANYPRCPAHLLPLERQPFSLSNPAPIITTKVDREYAGIGWSVKQD</sequence>
<evidence type="ECO:0000313" key="1">
    <source>
        <dbReference type="EMBL" id="CNI68217.1"/>
    </source>
</evidence>
<dbReference type="STRING" id="1288385.ERS137968_04907"/>
<reference evidence="4" key="2">
    <citation type="submission" date="2015-03" db="EMBL/GenBank/DDBJ databases">
        <authorList>
            <consortium name="Pathogen Informatics"/>
        </authorList>
    </citation>
    <scope>NUCLEOTIDE SEQUENCE [LARGE SCALE GENOMIC DNA]</scope>
    <source>
        <strain evidence="4">A125KOH2</strain>
    </source>
</reference>
<evidence type="ECO:0000313" key="4">
    <source>
        <dbReference type="Proteomes" id="UP000045840"/>
    </source>
</evidence>
<dbReference type="RefSeq" id="WP_049615403.1">
    <property type="nucleotide sequence ID" value="NZ_CAWMMU010000104.1"/>
</dbReference>
<dbReference type="Proteomes" id="UP000045840">
    <property type="component" value="Unassembled WGS sequence"/>
</dbReference>
<protein>
    <submittedName>
        <fullName evidence="1">Uncharacterized protein</fullName>
    </submittedName>
</protein>
<keyword evidence="3" id="KW-1185">Reference proteome</keyword>
<accession>A0A0T9RKA8</accession>
<reference evidence="2 3" key="1">
    <citation type="submission" date="2015-03" db="EMBL/GenBank/DDBJ databases">
        <authorList>
            <consortium name="Pathogen Informatics"/>
            <person name="Murphy D."/>
        </authorList>
    </citation>
    <scope>NUCLEOTIDE SEQUENCE [LARGE SCALE GENOMIC DNA]</scope>
    <source>
        <strain evidence="2">Type strain: CIP110230</strain>
        <strain evidence="3">type strain: CIP110230</strain>
    </source>
</reference>
<organism evidence="1 4">
    <name type="scientific">Yersinia pekkanenii</name>
    <dbReference type="NCBI Taxonomy" id="1288385"/>
    <lineage>
        <taxon>Bacteria</taxon>
        <taxon>Pseudomonadati</taxon>
        <taxon>Pseudomonadota</taxon>
        <taxon>Gammaproteobacteria</taxon>
        <taxon>Enterobacterales</taxon>
        <taxon>Yersiniaceae</taxon>
        <taxon>Yersinia</taxon>
    </lineage>
</organism>
<proteinExistence type="predicted"/>
<dbReference type="AlphaFoldDB" id="A0A0T9RKA8"/>
<name>A0A0T9RKA8_9GAMM</name>
<dbReference type="EMBL" id="CQAZ01000100">
    <property type="protein sequence ID" value="CNI68217.1"/>
    <property type="molecule type" value="Genomic_DNA"/>
</dbReference>
<reference evidence="1" key="3">
    <citation type="submission" date="2015-03" db="EMBL/GenBank/DDBJ databases">
        <authorList>
            <person name="Murphy D."/>
        </authorList>
    </citation>
    <scope>NUCLEOTIDE SEQUENCE [LARGE SCALE GENOMIC DNA]</scope>
    <source>
        <strain evidence="1">A125KOH2</strain>
    </source>
</reference>
<dbReference type="Proteomes" id="UP000044625">
    <property type="component" value="Unassembled WGS sequence"/>
</dbReference>
<evidence type="ECO:0000313" key="3">
    <source>
        <dbReference type="Proteomes" id="UP000044625"/>
    </source>
</evidence>
<evidence type="ECO:0000313" key="2">
    <source>
        <dbReference type="EMBL" id="CRY69751.1"/>
    </source>
</evidence>
<dbReference type="OrthoDB" id="6505612at2"/>